<accession>X6P7N8</accession>
<feature type="compositionally biased region" description="Basic and acidic residues" evidence="2">
    <location>
        <begin position="1"/>
        <end position="15"/>
    </location>
</feature>
<feature type="coiled-coil region" evidence="1">
    <location>
        <begin position="57"/>
        <end position="120"/>
    </location>
</feature>
<dbReference type="Proteomes" id="UP000023152">
    <property type="component" value="Unassembled WGS sequence"/>
</dbReference>
<evidence type="ECO:0000256" key="1">
    <source>
        <dbReference type="SAM" id="Coils"/>
    </source>
</evidence>
<keyword evidence="1" id="KW-0175">Coiled coil</keyword>
<sequence>MAFEQTTKEGEKNEEGSADSVADVGALLNLSNLSAEHKKAILEAFEKSRQPKTVVITVEEDEKMKAMEKKMEDLRQKEKEVKETIKKVKEKGEQSKSKINEEIEKLIEKIIKRKKELIALVDSTVSTKLQMMQSLLSVLDKSFQSLQNTYTYVVIRTYSIRTMFEKYGIAQPWIYRCESSR</sequence>
<organism evidence="3 4">
    <name type="scientific">Reticulomyxa filosa</name>
    <dbReference type="NCBI Taxonomy" id="46433"/>
    <lineage>
        <taxon>Eukaryota</taxon>
        <taxon>Sar</taxon>
        <taxon>Rhizaria</taxon>
        <taxon>Retaria</taxon>
        <taxon>Foraminifera</taxon>
        <taxon>Monothalamids</taxon>
        <taxon>Reticulomyxidae</taxon>
        <taxon>Reticulomyxa</taxon>
    </lineage>
</organism>
<evidence type="ECO:0000313" key="3">
    <source>
        <dbReference type="EMBL" id="ETO34133.1"/>
    </source>
</evidence>
<dbReference type="EMBL" id="ASPP01002849">
    <property type="protein sequence ID" value="ETO34133.1"/>
    <property type="molecule type" value="Genomic_DNA"/>
</dbReference>
<proteinExistence type="predicted"/>
<protein>
    <submittedName>
        <fullName evidence="3">Internalin protein</fullName>
    </submittedName>
</protein>
<evidence type="ECO:0000256" key="2">
    <source>
        <dbReference type="SAM" id="MobiDB-lite"/>
    </source>
</evidence>
<comment type="caution">
    <text evidence="3">The sequence shown here is derived from an EMBL/GenBank/DDBJ whole genome shotgun (WGS) entry which is preliminary data.</text>
</comment>
<reference evidence="3 4" key="1">
    <citation type="journal article" date="2013" name="Curr. Biol.">
        <title>The Genome of the Foraminiferan Reticulomyxa filosa.</title>
        <authorList>
            <person name="Glockner G."/>
            <person name="Hulsmann N."/>
            <person name="Schleicher M."/>
            <person name="Noegel A.A."/>
            <person name="Eichinger L."/>
            <person name="Gallinger C."/>
            <person name="Pawlowski J."/>
            <person name="Sierra R."/>
            <person name="Euteneuer U."/>
            <person name="Pillet L."/>
            <person name="Moustafa A."/>
            <person name="Platzer M."/>
            <person name="Groth M."/>
            <person name="Szafranski K."/>
            <person name="Schliwa M."/>
        </authorList>
    </citation>
    <scope>NUCLEOTIDE SEQUENCE [LARGE SCALE GENOMIC DNA]</scope>
</reference>
<name>X6P7N8_RETFI</name>
<dbReference type="AlphaFoldDB" id="X6P7N8"/>
<evidence type="ECO:0000313" key="4">
    <source>
        <dbReference type="Proteomes" id="UP000023152"/>
    </source>
</evidence>
<gene>
    <name evidence="3" type="ORF">RFI_02961</name>
</gene>
<keyword evidence="4" id="KW-1185">Reference proteome</keyword>
<feature type="region of interest" description="Disordered" evidence="2">
    <location>
        <begin position="1"/>
        <end position="21"/>
    </location>
</feature>